<organism evidence="5 6">
    <name type="scientific">Dacryopinax primogenitus (strain DJM 731)</name>
    <name type="common">Brown rot fungus</name>
    <dbReference type="NCBI Taxonomy" id="1858805"/>
    <lineage>
        <taxon>Eukaryota</taxon>
        <taxon>Fungi</taxon>
        <taxon>Dikarya</taxon>
        <taxon>Basidiomycota</taxon>
        <taxon>Agaricomycotina</taxon>
        <taxon>Dacrymycetes</taxon>
        <taxon>Dacrymycetales</taxon>
        <taxon>Dacrymycetaceae</taxon>
        <taxon>Dacryopinax</taxon>
    </lineage>
</organism>
<dbReference type="PANTHER" id="PTHR23236:SF51">
    <property type="entry name" value="NUCLEOLAR PROTEIN 6"/>
    <property type="match status" value="1"/>
</dbReference>
<dbReference type="AlphaFoldDB" id="M5G237"/>
<keyword evidence="1 2" id="KW-0694">RNA-binding</keyword>
<dbReference type="SUPFAM" id="SSF54928">
    <property type="entry name" value="RNA-binding domain, RBD"/>
    <property type="match status" value="1"/>
</dbReference>
<keyword evidence="6" id="KW-1185">Reference proteome</keyword>
<feature type="compositionally biased region" description="Basic residues" evidence="3">
    <location>
        <begin position="7"/>
        <end position="25"/>
    </location>
</feature>
<evidence type="ECO:0000313" key="5">
    <source>
        <dbReference type="EMBL" id="EJT99951.1"/>
    </source>
</evidence>
<feature type="compositionally biased region" description="Basic and acidic residues" evidence="3">
    <location>
        <begin position="26"/>
        <end position="36"/>
    </location>
</feature>
<dbReference type="PANTHER" id="PTHR23236">
    <property type="entry name" value="EUKARYOTIC TRANSLATION INITIATION FACTOR 4B/4H"/>
    <property type="match status" value="1"/>
</dbReference>
<dbReference type="InterPro" id="IPR000504">
    <property type="entry name" value="RRM_dom"/>
</dbReference>
<accession>M5G237</accession>
<dbReference type="GO" id="GO:0019843">
    <property type="term" value="F:rRNA binding"/>
    <property type="evidence" value="ECO:0007669"/>
    <property type="project" value="TreeGrafter"/>
</dbReference>
<dbReference type="EMBL" id="JH795868">
    <property type="protein sequence ID" value="EJT99951.1"/>
    <property type="molecule type" value="Genomic_DNA"/>
</dbReference>
<feature type="region of interest" description="Disordered" evidence="3">
    <location>
        <begin position="1"/>
        <end position="111"/>
    </location>
</feature>
<evidence type="ECO:0000256" key="3">
    <source>
        <dbReference type="SAM" id="MobiDB-lite"/>
    </source>
</evidence>
<dbReference type="GO" id="GO:0005730">
    <property type="term" value="C:nucleolus"/>
    <property type="evidence" value="ECO:0007669"/>
    <property type="project" value="TreeGrafter"/>
</dbReference>
<feature type="domain" description="RRM" evidence="4">
    <location>
        <begin position="115"/>
        <end position="207"/>
    </location>
</feature>
<feature type="region of interest" description="Disordered" evidence="3">
    <location>
        <begin position="137"/>
        <end position="168"/>
    </location>
</feature>
<dbReference type="GeneID" id="63683930"/>
<dbReference type="PROSITE" id="PS50102">
    <property type="entry name" value="RRM"/>
    <property type="match status" value="1"/>
</dbReference>
<dbReference type="OMA" id="IKAHFAS"/>
<gene>
    <name evidence="5" type="ORF">DACRYDRAFT_109379</name>
</gene>
<name>M5G237_DACPD</name>
<dbReference type="Gene3D" id="3.30.70.330">
    <property type="match status" value="1"/>
</dbReference>
<reference evidence="5 6" key="1">
    <citation type="journal article" date="2012" name="Science">
        <title>The Paleozoic origin of enzymatic lignin decomposition reconstructed from 31 fungal genomes.</title>
        <authorList>
            <person name="Floudas D."/>
            <person name="Binder M."/>
            <person name="Riley R."/>
            <person name="Barry K."/>
            <person name="Blanchette R.A."/>
            <person name="Henrissat B."/>
            <person name="Martinez A.T."/>
            <person name="Otillar R."/>
            <person name="Spatafora J.W."/>
            <person name="Yadav J.S."/>
            <person name="Aerts A."/>
            <person name="Benoit I."/>
            <person name="Boyd A."/>
            <person name="Carlson A."/>
            <person name="Copeland A."/>
            <person name="Coutinho P.M."/>
            <person name="de Vries R.P."/>
            <person name="Ferreira P."/>
            <person name="Findley K."/>
            <person name="Foster B."/>
            <person name="Gaskell J."/>
            <person name="Glotzer D."/>
            <person name="Gorecki P."/>
            <person name="Heitman J."/>
            <person name="Hesse C."/>
            <person name="Hori C."/>
            <person name="Igarashi K."/>
            <person name="Jurgens J.A."/>
            <person name="Kallen N."/>
            <person name="Kersten P."/>
            <person name="Kohler A."/>
            <person name="Kuees U."/>
            <person name="Kumar T.K.A."/>
            <person name="Kuo A."/>
            <person name="LaButti K."/>
            <person name="Larrondo L.F."/>
            <person name="Lindquist E."/>
            <person name="Ling A."/>
            <person name="Lombard V."/>
            <person name="Lucas S."/>
            <person name="Lundell T."/>
            <person name="Martin R."/>
            <person name="McLaughlin D.J."/>
            <person name="Morgenstern I."/>
            <person name="Morin E."/>
            <person name="Murat C."/>
            <person name="Nagy L.G."/>
            <person name="Nolan M."/>
            <person name="Ohm R.A."/>
            <person name="Patyshakuliyeva A."/>
            <person name="Rokas A."/>
            <person name="Ruiz-Duenas F.J."/>
            <person name="Sabat G."/>
            <person name="Salamov A."/>
            <person name="Samejima M."/>
            <person name="Schmutz J."/>
            <person name="Slot J.C."/>
            <person name="St John F."/>
            <person name="Stenlid J."/>
            <person name="Sun H."/>
            <person name="Sun S."/>
            <person name="Syed K."/>
            <person name="Tsang A."/>
            <person name="Wiebenga A."/>
            <person name="Young D."/>
            <person name="Pisabarro A."/>
            <person name="Eastwood D.C."/>
            <person name="Martin F."/>
            <person name="Cullen D."/>
            <person name="Grigoriev I.V."/>
            <person name="Hibbett D.S."/>
        </authorList>
    </citation>
    <scope>NUCLEOTIDE SEQUENCE [LARGE SCALE GENOMIC DNA]</scope>
    <source>
        <strain evidence="5 6">DJM-731 SS1</strain>
    </source>
</reference>
<evidence type="ECO:0000313" key="6">
    <source>
        <dbReference type="Proteomes" id="UP000030653"/>
    </source>
</evidence>
<feature type="compositionally biased region" description="Basic and acidic residues" evidence="3">
    <location>
        <begin position="231"/>
        <end position="269"/>
    </location>
</feature>
<dbReference type="Proteomes" id="UP000030653">
    <property type="component" value="Unassembled WGS sequence"/>
</dbReference>
<dbReference type="HOGENOM" id="CLU_037639_1_1_1"/>
<dbReference type="Pfam" id="PF00076">
    <property type="entry name" value="RRM_1"/>
    <property type="match status" value="1"/>
</dbReference>
<dbReference type="GO" id="GO:0042274">
    <property type="term" value="P:ribosomal small subunit biogenesis"/>
    <property type="evidence" value="ECO:0007669"/>
    <property type="project" value="TreeGrafter"/>
</dbReference>
<feature type="compositionally biased region" description="Basic and acidic residues" evidence="3">
    <location>
        <begin position="70"/>
        <end position="106"/>
    </location>
</feature>
<dbReference type="OrthoDB" id="167718at2759"/>
<evidence type="ECO:0000259" key="4">
    <source>
        <dbReference type="PROSITE" id="PS50102"/>
    </source>
</evidence>
<dbReference type="SMART" id="SM00360">
    <property type="entry name" value="RRM"/>
    <property type="match status" value="1"/>
</dbReference>
<dbReference type="InterPro" id="IPR035979">
    <property type="entry name" value="RBD_domain_sf"/>
</dbReference>
<dbReference type="InterPro" id="IPR012677">
    <property type="entry name" value="Nucleotide-bd_a/b_plait_sf"/>
</dbReference>
<dbReference type="RefSeq" id="XP_040626849.1">
    <property type="nucleotide sequence ID" value="XM_040768868.1"/>
</dbReference>
<dbReference type="STRING" id="1858805.M5G237"/>
<evidence type="ECO:0000256" key="2">
    <source>
        <dbReference type="PROSITE-ProRule" id="PRU00176"/>
    </source>
</evidence>
<sequence>MAEDKKLTKKQRKSLAFRQGKRQKTKPSEEDLRDLPEAEALNDVPVDEDADAEPQVIRFAQQETGKKRKRGEENGEGKGTKKRKGDDGAAVAGEKEPKGKDGEGKKAQAQKKKRYLLFVGNLPKDVTDHQLAAHFSSLPTTPTIRLRRPPGTPNTPNAASNAKSQPKSRPKIFAFLEFSDSASLQAALKLHRSNLGGKMINVELTVGGGGSGEKRKRRLEDKRKNAAEKLREYAKQGAEEAKGINKEWKKEHREKKAKDGKGRQGETGRPKRPVASGVNAIPVG</sequence>
<proteinExistence type="predicted"/>
<protein>
    <recommendedName>
        <fullName evidence="4">RRM domain-containing protein</fullName>
    </recommendedName>
</protein>
<feature type="compositionally biased region" description="Polar residues" evidence="3">
    <location>
        <begin position="154"/>
        <end position="167"/>
    </location>
</feature>
<evidence type="ECO:0000256" key="1">
    <source>
        <dbReference type="ARBA" id="ARBA00022884"/>
    </source>
</evidence>
<feature type="region of interest" description="Disordered" evidence="3">
    <location>
        <begin position="231"/>
        <end position="284"/>
    </location>
</feature>